<reference evidence="7" key="1">
    <citation type="journal article" date="2018" name="Nature">
        <title>The evolutionary history of vertebrate RNA viruses.</title>
        <authorList>
            <person name="Shi M."/>
            <person name="Lin X.D."/>
            <person name="Chen X."/>
            <person name="Tian J.H."/>
            <person name="Chen L.J."/>
            <person name="Li K."/>
            <person name="Wang W."/>
            <person name="Eden J.S."/>
            <person name="Shen J.J."/>
            <person name="Liu L."/>
            <person name="Holmes E.C."/>
            <person name="Zhang Y.Z."/>
        </authorList>
    </citation>
    <scope>NUCLEOTIDE SEQUENCE</scope>
    <source>
        <strain evidence="7">XDXMG13839</strain>
    </source>
</reference>
<sequence>MPKMKMWLISLSVSPLHRYMKKRNKKPNSSHSVLVIMQGLITYLTMSTIQKSGHSVLNQRNMGQDNEGFGIPVKAMSDWEPIDINNIPCNWPPRNNYSITESFNVTGYLSPNVGSIYKEDIYLCLTWTLRTKCQMGFLGTKTITYTKELRKETVSPCHTAALGQISWSPHMSYLDQSDYPEEHCVWLSQREKTSEKLVLIPKTGYYDYQTGGIITKIAKGGICKNNLICEGSRSGTWLIRNKQIKNFCDQFNRTRELVVNKEAFLLDGVWFRFSSPSCILLCGRHGKAIAGGGYVLSGSPDQDNVFCKPPQVMARRDSRIPEGLWFQSLEEILDMYDRQACESSRSTILVSQKFTPYLISRLTPSYFLPSYLSYKVENMTLYVRTVRFEKLHDLLKIQNQIVFHSMTDSSYYCFSPKQELFIQGTGSRLPSECSGQEPDQKIHCEGITVGLSGRMIYPFKWRLAGSITQLKTYHPMDRLVPRIVVEDEVKTETRVYRKTFSTWLGDMFSKTVTTIKYTYPVVLLGVICWVIITIGYLISKSSCWSSTPPNRPQGLNWGV</sequence>
<evidence type="ECO:0000256" key="4">
    <source>
        <dbReference type="ARBA" id="ARBA00023180"/>
    </source>
</evidence>
<evidence type="ECO:0000256" key="2">
    <source>
        <dbReference type="ARBA" id="ARBA00022729"/>
    </source>
</evidence>
<feature type="transmembrane region" description="Helical" evidence="5">
    <location>
        <begin position="517"/>
        <end position="538"/>
    </location>
</feature>
<keyword evidence="3 5" id="KW-0472">Membrane</keyword>
<name>A0A2P1GNN9_9RHAB</name>
<keyword evidence="2" id="KW-0732">Signal</keyword>
<evidence type="ECO:0000313" key="7">
    <source>
        <dbReference type="EMBL" id="AVM87564.1"/>
    </source>
</evidence>
<protein>
    <submittedName>
        <fullName evidence="7">Glycoprotein</fullName>
    </submittedName>
</protein>
<organism evidence="7">
    <name type="scientific">Wenling dimarhabdovirus 9</name>
    <dbReference type="NCBI Taxonomy" id="2116362"/>
    <lineage>
        <taxon>Viruses</taxon>
        <taxon>Riboviria</taxon>
        <taxon>Orthornavirae</taxon>
        <taxon>Negarnaviricota</taxon>
        <taxon>Haploviricotina</taxon>
        <taxon>Monjiviricetes</taxon>
        <taxon>Mononegavirales</taxon>
        <taxon>Rhabdoviridae</taxon>
    </lineage>
</organism>
<dbReference type="GO" id="GO:0016020">
    <property type="term" value="C:membrane"/>
    <property type="evidence" value="ECO:0007669"/>
    <property type="project" value="UniProtKB-SubCell"/>
</dbReference>
<comment type="subcellular location">
    <subcellularLocation>
        <location evidence="1">Membrane</location>
    </subcellularLocation>
</comment>
<dbReference type="Pfam" id="PF00974">
    <property type="entry name" value="Rhabdo_glycop_FD"/>
    <property type="match status" value="1"/>
</dbReference>
<evidence type="ECO:0000256" key="1">
    <source>
        <dbReference type="ARBA" id="ARBA00004370"/>
    </source>
</evidence>
<dbReference type="EMBL" id="MG600018">
    <property type="protein sequence ID" value="AVM87564.1"/>
    <property type="molecule type" value="Viral_cRNA"/>
</dbReference>
<keyword evidence="5" id="KW-1133">Transmembrane helix</keyword>
<evidence type="ECO:0000256" key="5">
    <source>
        <dbReference type="SAM" id="Phobius"/>
    </source>
</evidence>
<proteinExistence type="predicted"/>
<dbReference type="SUPFAM" id="SSF161008">
    <property type="entry name" value="Viral glycoprotein ectodomain-like"/>
    <property type="match status" value="1"/>
</dbReference>
<evidence type="ECO:0000259" key="6">
    <source>
        <dbReference type="Pfam" id="PF00974"/>
    </source>
</evidence>
<dbReference type="InterPro" id="IPR001903">
    <property type="entry name" value="Rhabdo_glycop_FD"/>
</dbReference>
<dbReference type="GO" id="GO:0019031">
    <property type="term" value="C:viral envelope"/>
    <property type="evidence" value="ECO:0007669"/>
    <property type="project" value="InterPro"/>
</dbReference>
<feature type="domain" description="Spike glycoprotein fusion" evidence="6">
    <location>
        <begin position="122"/>
        <end position="223"/>
    </location>
</feature>
<keyword evidence="5" id="KW-0812">Transmembrane</keyword>
<accession>A0A2P1GNN9</accession>
<keyword evidence="4" id="KW-0325">Glycoprotein</keyword>
<evidence type="ECO:0000256" key="3">
    <source>
        <dbReference type="ARBA" id="ARBA00023136"/>
    </source>
</evidence>